<dbReference type="EMBL" id="BARU01003099">
    <property type="protein sequence ID" value="GAH20470.1"/>
    <property type="molecule type" value="Genomic_DNA"/>
</dbReference>
<sequence>VSQLKNIHTLVVLLDRQNKERTSRSEDKTNVIGFYLKEYEEVRGKTEEELARGGKFRDLFKYTLVSGGITTYISEDERYYKIRHHHLYDIDIPKNPKEKWYVYINNPYAEALLNFKQYIPIFLKAIKDKRTDHNKGYLYFFLMTVLHYSNNSYIDSKGQRKVFTAQMKVSTLLKKIKIGERVESRPSEAFRVLAECISYVADNYKDVLNEIRLLNSKYEPKIIRDLSIFKNIDYEQFKENYLNDLGIKDIREALISFNAIALKEERGQEPKDYNEGFYLPV</sequence>
<name>X1EJF9_9ZZZZ</name>
<proteinExistence type="predicted"/>
<gene>
    <name evidence="1" type="ORF">S03H2_06892</name>
</gene>
<feature type="non-terminal residue" evidence="1">
    <location>
        <position position="1"/>
    </location>
</feature>
<organism evidence="1">
    <name type="scientific">marine sediment metagenome</name>
    <dbReference type="NCBI Taxonomy" id="412755"/>
    <lineage>
        <taxon>unclassified sequences</taxon>
        <taxon>metagenomes</taxon>
        <taxon>ecological metagenomes</taxon>
    </lineage>
</organism>
<reference evidence="1" key="1">
    <citation type="journal article" date="2014" name="Front. Microbiol.">
        <title>High frequency of phylogenetically diverse reductive dehalogenase-homologous genes in deep subseafloor sedimentary metagenomes.</title>
        <authorList>
            <person name="Kawai M."/>
            <person name="Futagami T."/>
            <person name="Toyoda A."/>
            <person name="Takaki Y."/>
            <person name="Nishi S."/>
            <person name="Hori S."/>
            <person name="Arai W."/>
            <person name="Tsubouchi T."/>
            <person name="Morono Y."/>
            <person name="Uchiyama I."/>
            <person name="Ito T."/>
            <person name="Fujiyama A."/>
            <person name="Inagaki F."/>
            <person name="Takami H."/>
        </authorList>
    </citation>
    <scope>NUCLEOTIDE SEQUENCE</scope>
    <source>
        <strain evidence="1">Expedition CK06-06</strain>
    </source>
</reference>
<protein>
    <submittedName>
        <fullName evidence="1">Uncharacterized protein</fullName>
    </submittedName>
</protein>
<accession>X1EJF9</accession>
<dbReference type="AlphaFoldDB" id="X1EJF9"/>
<evidence type="ECO:0000313" key="1">
    <source>
        <dbReference type="EMBL" id="GAH20470.1"/>
    </source>
</evidence>
<comment type="caution">
    <text evidence="1">The sequence shown here is derived from an EMBL/GenBank/DDBJ whole genome shotgun (WGS) entry which is preliminary data.</text>
</comment>